<evidence type="ECO:0000313" key="2">
    <source>
        <dbReference type="Proteomes" id="UP001487296"/>
    </source>
</evidence>
<organism evidence="1 2">
    <name type="scientific">Hallella faecis</name>
    <dbReference type="NCBI Taxonomy" id="2841596"/>
    <lineage>
        <taxon>Bacteria</taxon>
        <taxon>Pseudomonadati</taxon>
        <taxon>Bacteroidota</taxon>
        <taxon>Bacteroidia</taxon>
        <taxon>Bacteroidales</taxon>
        <taxon>Prevotellaceae</taxon>
        <taxon>Hallella</taxon>
    </lineage>
</organism>
<keyword evidence="2" id="KW-1185">Reference proteome</keyword>
<dbReference type="EMBL" id="JBBNFP010000048">
    <property type="protein sequence ID" value="MEQ2487447.1"/>
    <property type="molecule type" value="Genomic_DNA"/>
</dbReference>
<comment type="caution">
    <text evidence="1">The sequence shown here is derived from an EMBL/GenBank/DDBJ whole genome shotgun (WGS) entry which is preliminary data.</text>
</comment>
<proteinExistence type="predicted"/>
<sequence length="208" mass="24607">MEGLFREEIETRQVDMFFANEMGRQIHRYIKAMHGSLAMLEKFEARMKTLTVPQREEAMARYIDLNRKVVKDLSWRMLVARAIANYCDTFHYFISMIGDDETMSFYVTRMKDKYLKYHEVFEKDGKYGIKDYEGNVLLSPEYEFLRTPYVYVDDMMTMPIIAQKNGKMGLVLPDGSQTVVAPFEYDDISLRDVEPWFECTKGNEVELR</sequence>
<dbReference type="Proteomes" id="UP001487296">
    <property type="component" value="Unassembled WGS sequence"/>
</dbReference>
<gene>
    <name evidence="1" type="ORF">AAAT34_10405</name>
</gene>
<evidence type="ECO:0000313" key="1">
    <source>
        <dbReference type="EMBL" id="MEQ2487447.1"/>
    </source>
</evidence>
<name>A0ABV1FSQ7_9BACT</name>
<accession>A0ABV1FSQ7</accession>
<dbReference type="RefSeq" id="WP_215760534.1">
    <property type="nucleotide sequence ID" value="NZ_JAHKBE010000050.1"/>
</dbReference>
<protein>
    <submittedName>
        <fullName evidence="1">Uncharacterized protein</fullName>
    </submittedName>
</protein>
<reference evidence="1 2" key="1">
    <citation type="submission" date="2024-04" db="EMBL/GenBank/DDBJ databases">
        <title>Human intestinal bacterial collection.</title>
        <authorList>
            <person name="Pauvert C."/>
            <person name="Hitch T.C.A."/>
            <person name="Clavel T."/>
        </authorList>
    </citation>
    <scope>NUCLEOTIDE SEQUENCE [LARGE SCALE GENOMIC DNA]</scope>
    <source>
        <strain evidence="1 2">CLA-AA-H145</strain>
    </source>
</reference>